<keyword evidence="3" id="KW-0328">Glycosyltransferase</keyword>
<evidence type="ECO:0000313" key="10">
    <source>
        <dbReference type="EMBL" id="MFD0963100.1"/>
    </source>
</evidence>
<proteinExistence type="predicted"/>
<comment type="caution">
    <text evidence="10">The sequence shown here is derived from an EMBL/GenBank/DDBJ whole genome shotgun (WGS) entry which is preliminary data.</text>
</comment>
<feature type="transmembrane region" description="Helical" evidence="9">
    <location>
        <begin position="395"/>
        <end position="413"/>
    </location>
</feature>
<name>A0ABW3HZU4_9FLAO</name>
<dbReference type="PANTHER" id="PTHR33908">
    <property type="entry name" value="MANNOSYLTRANSFERASE YKCB-RELATED"/>
    <property type="match status" value="1"/>
</dbReference>
<dbReference type="RefSeq" id="WP_377713458.1">
    <property type="nucleotide sequence ID" value="NZ_JBHTJM010000003.1"/>
</dbReference>
<evidence type="ECO:0000256" key="4">
    <source>
        <dbReference type="ARBA" id="ARBA00022679"/>
    </source>
</evidence>
<evidence type="ECO:0000256" key="2">
    <source>
        <dbReference type="ARBA" id="ARBA00022475"/>
    </source>
</evidence>
<feature type="transmembrane region" description="Helical" evidence="9">
    <location>
        <begin position="191"/>
        <end position="213"/>
    </location>
</feature>
<evidence type="ECO:0000256" key="8">
    <source>
        <dbReference type="ARBA" id="ARBA00023136"/>
    </source>
</evidence>
<organism evidence="10 11">
    <name type="scientific">Pseudofulvibacter geojedonensis</name>
    <dbReference type="NCBI Taxonomy" id="1123758"/>
    <lineage>
        <taxon>Bacteria</taxon>
        <taxon>Pseudomonadati</taxon>
        <taxon>Bacteroidota</taxon>
        <taxon>Flavobacteriia</taxon>
        <taxon>Flavobacteriales</taxon>
        <taxon>Flavobacteriaceae</taxon>
        <taxon>Pseudofulvibacter</taxon>
    </lineage>
</organism>
<evidence type="ECO:0000256" key="6">
    <source>
        <dbReference type="ARBA" id="ARBA00022737"/>
    </source>
</evidence>
<sequence length="625" mass="72683">MLKSKLHKLIESILLKYKIDKLVRSFSSKYIYLLTIFVTFCIIYPNIFDKKVSVYGDNLNYYILGSSIANGTGYKNIQHQKSDAHIHYPPGYPAIVASIITIFSDNIIVIKAFNGFLLLSSVLLLFSIIKKITNSEPVAFISCLVTLFNYFILSYSTIMMSEISYIFFSLLALWLVLKIDLSKPIFKNYHFILLIIIATCTFYIRSIGLTLVLSTTLYFILKNKWSYSIAFVIGFITLYSPWLIRNSFLPKNSYLHQVALKNPYHPELGKVNFNDLFDRFSVNIERYISKEIPSGIVHTKEVLYNTPASFLSWIIGIVVIGVCSFALYKLRHKNIHITLYILFFSGLLLIWPHVWYGVRFLVPIIPLVIFLLVFGFIDILKIIYRTFLSSHKKNLSLLTFVLIITCWGINYSYHSVSKLKHQVKIDYPNNYKNYFSIAKWVNKNTDSNSVTCVRKKALFFLFSGKHVTNYKNTTNKEEQIEYLKSKNVDYVVVEQLGYSSTSKYLVPVIDRYPEKFKIIKELKNPNTYLMKFSPDLGYWGEWKNEKRNGYGVYNWEDGQKYIGEWKDNLRHGKGKVIFKNGELILGKWINGKLNGETIKKDSNGIIIEKSLYLNNQKIKSIKNDY</sequence>
<evidence type="ECO:0000313" key="11">
    <source>
        <dbReference type="Proteomes" id="UP001596997"/>
    </source>
</evidence>
<evidence type="ECO:0000256" key="1">
    <source>
        <dbReference type="ARBA" id="ARBA00004651"/>
    </source>
</evidence>
<dbReference type="InterPro" id="IPR003409">
    <property type="entry name" value="MORN"/>
</dbReference>
<feature type="transmembrane region" description="Helical" evidence="9">
    <location>
        <begin position="335"/>
        <end position="354"/>
    </location>
</feature>
<feature type="transmembrane region" description="Helical" evidence="9">
    <location>
        <begin position="360"/>
        <end position="383"/>
    </location>
</feature>
<keyword evidence="4" id="KW-0808">Transferase</keyword>
<comment type="subcellular location">
    <subcellularLocation>
        <location evidence="1">Cell membrane</location>
        <topology evidence="1">Multi-pass membrane protein</topology>
    </subcellularLocation>
</comment>
<feature type="transmembrane region" description="Helical" evidence="9">
    <location>
        <begin position="310"/>
        <end position="328"/>
    </location>
</feature>
<protein>
    <recommendedName>
        <fullName evidence="12">Glycosyltransferase RgtA/B/C/D-like domain-containing protein</fullName>
    </recommendedName>
</protein>
<evidence type="ECO:0000256" key="7">
    <source>
        <dbReference type="ARBA" id="ARBA00022989"/>
    </source>
</evidence>
<feature type="transmembrane region" description="Helical" evidence="9">
    <location>
        <begin position="116"/>
        <end position="132"/>
    </location>
</feature>
<gene>
    <name evidence="10" type="ORF">ACFQ1O_03670</name>
</gene>
<dbReference type="Pfam" id="PF02493">
    <property type="entry name" value="MORN"/>
    <property type="match status" value="2"/>
</dbReference>
<dbReference type="SUPFAM" id="SSF82185">
    <property type="entry name" value="Histone H3 K4-specific methyltransferase SET7/9 N-terminal domain"/>
    <property type="match status" value="1"/>
</dbReference>
<evidence type="ECO:0008006" key="12">
    <source>
        <dbReference type="Google" id="ProtNLM"/>
    </source>
</evidence>
<feature type="transmembrane region" description="Helical" evidence="9">
    <location>
        <begin position="138"/>
        <end position="156"/>
    </location>
</feature>
<keyword evidence="6" id="KW-0677">Repeat</keyword>
<dbReference type="Proteomes" id="UP001596997">
    <property type="component" value="Unassembled WGS sequence"/>
</dbReference>
<keyword evidence="7 9" id="KW-1133">Transmembrane helix</keyword>
<evidence type="ECO:0000256" key="3">
    <source>
        <dbReference type="ARBA" id="ARBA00022676"/>
    </source>
</evidence>
<evidence type="ECO:0000256" key="5">
    <source>
        <dbReference type="ARBA" id="ARBA00022692"/>
    </source>
</evidence>
<keyword evidence="5 9" id="KW-0812">Transmembrane</keyword>
<feature type="transmembrane region" description="Helical" evidence="9">
    <location>
        <begin position="30"/>
        <end position="48"/>
    </location>
</feature>
<dbReference type="Gene3D" id="2.20.110.10">
    <property type="entry name" value="Histone H3 K4-specific methyltransferase SET7/9 N-terminal domain"/>
    <property type="match status" value="1"/>
</dbReference>
<dbReference type="InterPro" id="IPR050297">
    <property type="entry name" value="LipidA_mod_glycosyltrf_83"/>
</dbReference>
<keyword evidence="8 9" id="KW-0472">Membrane</keyword>
<reference evidence="11" key="1">
    <citation type="journal article" date="2019" name="Int. J. Syst. Evol. Microbiol.">
        <title>The Global Catalogue of Microorganisms (GCM) 10K type strain sequencing project: providing services to taxonomists for standard genome sequencing and annotation.</title>
        <authorList>
            <consortium name="The Broad Institute Genomics Platform"/>
            <consortium name="The Broad Institute Genome Sequencing Center for Infectious Disease"/>
            <person name="Wu L."/>
            <person name="Ma J."/>
        </authorList>
    </citation>
    <scope>NUCLEOTIDE SEQUENCE [LARGE SCALE GENOMIC DNA]</scope>
    <source>
        <strain evidence="11">CCUG 62114</strain>
    </source>
</reference>
<evidence type="ECO:0000256" key="9">
    <source>
        <dbReference type="SAM" id="Phobius"/>
    </source>
</evidence>
<dbReference type="SMART" id="SM00698">
    <property type="entry name" value="MORN"/>
    <property type="match status" value="2"/>
</dbReference>
<dbReference type="PANTHER" id="PTHR33908:SF11">
    <property type="entry name" value="MEMBRANE PROTEIN"/>
    <property type="match status" value="1"/>
</dbReference>
<keyword evidence="11" id="KW-1185">Reference proteome</keyword>
<dbReference type="EMBL" id="JBHTJM010000003">
    <property type="protein sequence ID" value="MFD0963100.1"/>
    <property type="molecule type" value="Genomic_DNA"/>
</dbReference>
<feature type="transmembrane region" description="Helical" evidence="9">
    <location>
        <begin position="225"/>
        <end position="244"/>
    </location>
</feature>
<accession>A0ABW3HZU4</accession>
<keyword evidence="2" id="KW-1003">Cell membrane</keyword>